<accession>A0ABN1GD78</accession>
<proteinExistence type="predicted"/>
<comment type="caution">
    <text evidence="2">The sequence shown here is derived from an EMBL/GenBank/DDBJ whole genome shotgun (WGS) entry which is preliminary data.</text>
</comment>
<dbReference type="SUPFAM" id="SSF52009">
    <property type="entry name" value="Phosphohistidine domain"/>
    <property type="match status" value="1"/>
</dbReference>
<dbReference type="InterPro" id="IPR008279">
    <property type="entry name" value="PEP-util_enz_mobile_dom"/>
</dbReference>
<dbReference type="Gene3D" id="3.50.30.10">
    <property type="entry name" value="Phosphohistidine domain"/>
    <property type="match status" value="1"/>
</dbReference>
<dbReference type="Pfam" id="PF00391">
    <property type="entry name" value="PEP-utilizers"/>
    <property type="match status" value="1"/>
</dbReference>
<dbReference type="RefSeq" id="WP_344602014.1">
    <property type="nucleotide sequence ID" value="NZ_BAAAHE010000007.1"/>
</dbReference>
<sequence>MSSEPWDTLNDPTAESLWWSTDNMGEAAPGVLSPLGWSVWGHVGERAAREALYRAGALTAAERAAPADVHDRIVRVFCGRMAMQVQFLATVGNRMPGTSGQQVAEQIFGRVPDDLDYTATRSRYPAVAGKLPAVAVATPAQVRRLATEADAWWAHQTTAASSWDRGEAVVGLRTGMQWFGRTLTLHTLCLMTCVSPVYDLLAALVRRVGAGDVGALSGSGGAEMAVVSDLWRASRNELTLDQVTARHGFHGPAEGEISSRVWREDCSPLVALVSRYADEPESASPAHLERRRVEEERAARAEVLAAVPRWQRPGVAAVLDLAAKRIPMRGVGKRSFLQGLDGTRAAARRLGELLAKEGLLGDPDDAFYLTWRELMLGPPPEAKELVSLRRARREEYQQLILPGSWKGTPVPIPASDTAADVVNGIGASAGVVEGRVRVLLTPDFDAVEPDEILVSPTTDPSWSSVMFLSSALVVDIGSALSHAAVVARELGLPCVVNTRTGTRDLRTGDLVRVDGSAGTVTVLARA</sequence>
<reference evidence="2 3" key="1">
    <citation type="journal article" date="2019" name="Int. J. Syst. Evol. Microbiol.">
        <title>The Global Catalogue of Microorganisms (GCM) 10K type strain sequencing project: providing services to taxonomists for standard genome sequencing and annotation.</title>
        <authorList>
            <consortium name="The Broad Institute Genomics Platform"/>
            <consortium name="The Broad Institute Genome Sequencing Center for Infectious Disease"/>
            <person name="Wu L."/>
            <person name="Ma J."/>
        </authorList>
    </citation>
    <scope>NUCLEOTIDE SEQUENCE [LARGE SCALE GENOMIC DNA]</scope>
    <source>
        <strain evidence="2 3">JCM 10671</strain>
    </source>
</reference>
<dbReference type="InterPro" id="IPR051549">
    <property type="entry name" value="PEP_Utilizing_Enz"/>
</dbReference>
<name>A0ABN1GD78_9ACTN</name>
<organism evidence="2 3">
    <name type="scientific">Sporichthya brevicatena</name>
    <dbReference type="NCBI Taxonomy" id="171442"/>
    <lineage>
        <taxon>Bacteria</taxon>
        <taxon>Bacillati</taxon>
        <taxon>Actinomycetota</taxon>
        <taxon>Actinomycetes</taxon>
        <taxon>Sporichthyales</taxon>
        <taxon>Sporichthyaceae</taxon>
        <taxon>Sporichthya</taxon>
    </lineage>
</organism>
<dbReference type="PANTHER" id="PTHR43615">
    <property type="entry name" value="PHOSPHOENOLPYRUVATE SYNTHASE-RELATED"/>
    <property type="match status" value="1"/>
</dbReference>
<evidence type="ECO:0000313" key="2">
    <source>
        <dbReference type="EMBL" id="GAA0609023.1"/>
    </source>
</evidence>
<dbReference type="Proteomes" id="UP001500957">
    <property type="component" value="Unassembled WGS sequence"/>
</dbReference>
<evidence type="ECO:0000259" key="1">
    <source>
        <dbReference type="Pfam" id="PF00391"/>
    </source>
</evidence>
<feature type="domain" description="PEP-utilising enzyme mobile" evidence="1">
    <location>
        <begin position="448"/>
        <end position="518"/>
    </location>
</feature>
<gene>
    <name evidence="2" type="ORF">GCM10009547_08820</name>
</gene>
<keyword evidence="3" id="KW-1185">Reference proteome</keyword>
<dbReference type="PANTHER" id="PTHR43615:SF1">
    <property type="entry name" value="PPDK_N DOMAIN-CONTAINING PROTEIN"/>
    <property type="match status" value="1"/>
</dbReference>
<dbReference type="InterPro" id="IPR036637">
    <property type="entry name" value="Phosphohistidine_dom_sf"/>
</dbReference>
<protein>
    <recommendedName>
        <fullName evidence="1">PEP-utilising enzyme mobile domain-containing protein</fullName>
    </recommendedName>
</protein>
<evidence type="ECO:0000313" key="3">
    <source>
        <dbReference type="Proteomes" id="UP001500957"/>
    </source>
</evidence>
<dbReference type="EMBL" id="BAAAHE010000007">
    <property type="protein sequence ID" value="GAA0609023.1"/>
    <property type="molecule type" value="Genomic_DNA"/>
</dbReference>